<dbReference type="InterPro" id="IPR011008">
    <property type="entry name" value="Dimeric_a/b-barrel"/>
</dbReference>
<accession>A0ABU6DA66</accession>
<dbReference type="GO" id="GO:0004497">
    <property type="term" value="F:monooxygenase activity"/>
    <property type="evidence" value="ECO:0007669"/>
    <property type="project" value="UniProtKB-KW"/>
</dbReference>
<reference evidence="2 3" key="1">
    <citation type="submission" date="2023-03" db="EMBL/GenBank/DDBJ databases">
        <title>Bacillus Genome Sequencing.</title>
        <authorList>
            <person name="Dunlap C."/>
        </authorList>
    </citation>
    <scope>NUCLEOTIDE SEQUENCE [LARGE SCALE GENOMIC DNA]</scope>
    <source>
        <strain evidence="2 3">NRS-1351</strain>
    </source>
</reference>
<dbReference type="RefSeq" id="WP_127458314.1">
    <property type="nucleotide sequence ID" value="NZ_JAROBY010000017.1"/>
</dbReference>
<proteinExistence type="predicted"/>
<comment type="caution">
    <text evidence="2">The sequence shown here is derived from an EMBL/GenBank/DDBJ whole genome shotgun (WGS) entry which is preliminary data.</text>
</comment>
<keyword evidence="2" id="KW-0503">Monooxygenase</keyword>
<dbReference type="EMBL" id="JAROBY010000017">
    <property type="protein sequence ID" value="MEB4794629.1"/>
    <property type="molecule type" value="Genomic_DNA"/>
</dbReference>
<dbReference type="InterPro" id="IPR007138">
    <property type="entry name" value="ABM_dom"/>
</dbReference>
<keyword evidence="2" id="KW-0560">Oxidoreductase</keyword>
<protein>
    <submittedName>
        <fullName evidence="2">Antibiotic biosynthesis monooxygenase</fullName>
    </submittedName>
</protein>
<dbReference type="Gene3D" id="3.30.70.100">
    <property type="match status" value="1"/>
</dbReference>
<sequence length="114" mass="13237">MSVNNQQIVLNIRFKTKPGKKEEFRTELSSLIQVMSVEKSFISAIVADDVDQPNDLVIYEIWQGTRDSWLQEEFIKPYRKDYEGTLGELIEDRIISWLEPKGEWGSTLTNAKRG</sequence>
<feature type="domain" description="ABM" evidence="1">
    <location>
        <begin position="8"/>
        <end position="63"/>
    </location>
</feature>
<dbReference type="Proteomes" id="UP001355653">
    <property type="component" value="Unassembled WGS sequence"/>
</dbReference>
<evidence type="ECO:0000313" key="3">
    <source>
        <dbReference type="Proteomes" id="UP001355653"/>
    </source>
</evidence>
<name>A0ABU6DA66_9BACL</name>
<organism evidence="2 3">
    <name type="scientific">Paenibacillus chondroitinus</name>
    <dbReference type="NCBI Taxonomy" id="59842"/>
    <lineage>
        <taxon>Bacteria</taxon>
        <taxon>Bacillati</taxon>
        <taxon>Bacillota</taxon>
        <taxon>Bacilli</taxon>
        <taxon>Bacillales</taxon>
        <taxon>Paenibacillaceae</taxon>
        <taxon>Paenibacillus</taxon>
    </lineage>
</organism>
<gene>
    <name evidence="2" type="ORF">P5G65_12030</name>
</gene>
<dbReference type="SUPFAM" id="SSF54909">
    <property type="entry name" value="Dimeric alpha+beta barrel"/>
    <property type="match status" value="1"/>
</dbReference>
<evidence type="ECO:0000259" key="1">
    <source>
        <dbReference type="Pfam" id="PF03992"/>
    </source>
</evidence>
<dbReference type="Pfam" id="PF03992">
    <property type="entry name" value="ABM"/>
    <property type="match status" value="1"/>
</dbReference>
<evidence type="ECO:0000313" key="2">
    <source>
        <dbReference type="EMBL" id="MEB4794629.1"/>
    </source>
</evidence>
<keyword evidence="3" id="KW-1185">Reference proteome</keyword>